<feature type="compositionally biased region" description="Low complexity" evidence="1">
    <location>
        <begin position="411"/>
        <end position="422"/>
    </location>
</feature>
<feature type="compositionally biased region" description="Low complexity" evidence="1">
    <location>
        <begin position="380"/>
        <end position="396"/>
    </location>
</feature>
<protein>
    <submittedName>
        <fullName evidence="2">Uncharacterized protein</fullName>
    </submittedName>
</protein>
<organism evidence="2 3">
    <name type="scientific">Gonium pectorale</name>
    <name type="common">Green alga</name>
    <dbReference type="NCBI Taxonomy" id="33097"/>
    <lineage>
        <taxon>Eukaryota</taxon>
        <taxon>Viridiplantae</taxon>
        <taxon>Chlorophyta</taxon>
        <taxon>core chlorophytes</taxon>
        <taxon>Chlorophyceae</taxon>
        <taxon>CS clade</taxon>
        <taxon>Chlamydomonadales</taxon>
        <taxon>Volvocaceae</taxon>
        <taxon>Gonium</taxon>
    </lineage>
</organism>
<feature type="region of interest" description="Disordered" evidence="1">
    <location>
        <begin position="124"/>
        <end position="189"/>
    </location>
</feature>
<gene>
    <name evidence="2" type="ORF">GPECTOR_39g463</name>
</gene>
<proteinExistence type="predicted"/>
<keyword evidence="3" id="KW-1185">Reference proteome</keyword>
<name>A0A150GAW0_GONPE</name>
<evidence type="ECO:0000313" key="2">
    <source>
        <dbReference type="EMBL" id="KXZ46969.1"/>
    </source>
</evidence>
<evidence type="ECO:0000313" key="3">
    <source>
        <dbReference type="Proteomes" id="UP000075714"/>
    </source>
</evidence>
<dbReference type="OrthoDB" id="548777at2759"/>
<sequence>MAVASDGGVQLGFGLSNLGGPAASTSLAGPAAASSASGRSGSGGNVVIPPGLDSPGYGELSPAGGPDRLTIEPPVGDMAAASLSTPMSTSPARAPGGCFFWRYGASARARAAVQVQEAAVHAAAAPDGPGRGPAMAAGNPVSSSTPPAHAPIMANGAAAGAVRRSSLDDRSGVGHSQHRTGASSSQDGGVTCYHHSLEAEIGRVVEFVNGQTDIAEDLRAVSLSQCQFLLDCLHKPDMCWLVGDSLLQLKHEVGFPFDTGCPIPGASDWFRLVLQPLQPPPPQLPQQQGTGAAGNGTGAAPAAQADPAAEGTQETQLAAFSQPMPPPPLSVPEVLKVRWARIDQRQCGGANACAAIVLEVAAWCLGAVQRWRSAVTAAAGTGSSCSAPGSASRSGSFGRGDGPRPGPMRPLPELGRSGSAGAAGHGRRELPPLLTRSQRERIASAMEVEAMTGEALEECIRTGTAVWQGLLMQSPASRLASSTGDFDLEHMTRQSLGGVPLFANLVRRLPEGVYVLGFHGHFATLWLRPGGVVHLIDSLGARLAADCPLAFVLEFGSLGDFLAFFLSRHQRRDLAGSEDIVGANLAALVEVHRMELQARAR</sequence>
<dbReference type="AlphaFoldDB" id="A0A150GAW0"/>
<accession>A0A150GAW0</accession>
<dbReference type="Proteomes" id="UP000075714">
    <property type="component" value="Unassembled WGS sequence"/>
</dbReference>
<feature type="compositionally biased region" description="Low complexity" evidence="1">
    <location>
        <begin position="298"/>
        <end position="313"/>
    </location>
</feature>
<feature type="compositionally biased region" description="Low complexity" evidence="1">
    <location>
        <begin position="124"/>
        <end position="140"/>
    </location>
</feature>
<feature type="region of interest" description="Disordered" evidence="1">
    <location>
        <begin position="24"/>
        <end position="74"/>
    </location>
</feature>
<feature type="compositionally biased region" description="Polar residues" evidence="1">
    <location>
        <begin position="179"/>
        <end position="188"/>
    </location>
</feature>
<feature type="region of interest" description="Disordered" evidence="1">
    <location>
        <begin position="380"/>
        <end position="433"/>
    </location>
</feature>
<dbReference type="EMBL" id="LSYV01000040">
    <property type="protein sequence ID" value="KXZ46969.1"/>
    <property type="molecule type" value="Genomic_DNA"/>
</dbReference>
<feature type="region of interest" description="Disordered" evidence="1">
    <location>
        <begin position="277"/>
        <end position="325"/>
    </location>
</feature>
<feature type="compositionally biased region" description="Low complexity" evidence="1">
    <location>
        <begin position="150"/>
        <end position="161"/>
    </location>
</feature>
<feature type="compositionally biased region" description="Low complexity" evidence="1">
    <location>
        <begin position="24"/>
        <end position="39"/>
    </location>
</feature>
<reference evidence="3" key="1">
    <citation type="journal article" date="2016" name="Nat. Commun.">
        <title>The Gonium pectorale genome demonstrates co-option of cell cycle regulation during the evolution of multicellularity.</title>
        <authorList>
            <person name="Hanschen E.R."/>
            <person name="Marriage T.N."/>
            <person name="Ferris P.J."/>
            <person name="Hamaji T."/>
            <person name="Toyoda A."/>
            <person name="Fujiyama A."/>
            <person name="Neme R."/>
            <person name="Noguchi H."/>
            <person name="Minakuchi Y."/>
            <person name="Suzuki M."/>
            <person name="Kawai-Toyooka H."/>
            <person name="Smith D.R."/>
            <person name="Sparks H."/>
            <person name="Anderson J."/>
            <person name="Bakaric R."/>
            <person name="Luria V."/>
            <person name="Karger A."/>
            <person name="Kirschner M.W."/>
            <person name="Durand P.M."/>
            <person name="Michod R.E."/>
            <person name="Nozaki H."/>
            <person name="Olson B.J."/>
        </authorList>
    </citation>
    <scope>NUCLEOTIDE SEQUENCE [LARGE SCALE GENOMIC DNA]</scope>
    <source>
        <strain evidence="3">NIES-2863</strain>
    </source>
</reference>
<evidence type="ECO:0000256" key="1">
    <source>
        <dbReference type="SAM" id="MobiDB-lite"/>
    </source>
</evidence>
<comment type="caution">
    <text evidence="2">The sequence shown here is derived from an EMBL/GenBank/DDBJ whole genome shotgun (WGS) entry which is preliminary data.</text>
</comment>